<organism evidence="4 5">
    <name type="scientific">Tenacibaculum holothuriorum</name>
    <dbReference type="NCBI Taxonomy" id="1635173"/>
    <lineage>
        <taxon>Bacteria</taxon>
        <taxon>Pseudomonadati</taxon>
        <taxon>Bacteroidota</taxon>
        <taxon>Flavobacteriia</taxon>
        <taxon>Flavobacteriales</taxon>
        <taxon>Flavobacteriaceae</taxon>
        <taxon>Tenacibaculum</taxon>
    </lineage>
</organism>
<keyword evidence="1" id="KW-0597">Phosphoprotein</keyword>
<comment type="caution">
    <text evidence="4">The sequence shown here is derived from an EMBL/GenBank/DDBJ whole genome shotgun (WGS) entry which is preliminary data.</text>
</comment>
<dbReference type="RefSeq" id="WP_086029333.1">
    <property type="nucleotide sequence ID" value="NZ_LAPZ01000001.1"/>
</dbReference>
<gene>
    <name evidence="4" type="ORF">WH52_02475</name>
</gene>
<keyword evidence="2" id="KW-0472">Membrane</keyword>
<protein>
    <recommendedName>
        <fullName evidence="3">Two component regulator three Y domain-containing protein</fullName>
    </recommendedName>
</protein>
<evidence type="ECO:0000313" key="4">
    <source>
        <dbReference type="EMBL" id="OSY89519.1"/>
    </source>
</evidence>
<evidence type="ECO:0000256" key="1">
    <source>
        <dbReference type="ARBA" id="ARBA00022553"/>
    </source>
</evidence>
<dbReference type="InterPro" id="IPR016032">
    <property type="entry name" value="Sig_transdc_resp-reg_C-effctor"/>
</dbReference>
<dbReference type="STRING" id="1635173.WH52_02475"/>
<proteinExistence type="predicted"/>
<dbReference type="AlphaFoldDB" id="A0A1Y2PIE8"/>
<evidence type="ECO:0000256" key="2">
    <source>
        <dbReference type="SAM" id="Phobius"/>
    </source>
</evidence>
<dbReference type="SUPFAM" id="SSF46894">
    <property type="entry name" value="C-terminal effector domain of the bipartite response regulators"/>
    <property type="match status" value="1"/>
</dbReference>
<dbReference type="EMBL" id="LAPZ01000001">
    <property type="protein sequence ID" value="OSY89519.1"/>
    <property type="molecule type" value="Genomic_DNA"/>
</dbReference>
<dbReference type="GO" id="GO:0003677">
    <property type="term" value="F:DNA binding"/>
    <property type="evidence" value="ECO:0007669"/>
    <property type="project" value="InterPro"/>
</dbReference>
<feature type="transmembrane region" description="Helical" evidence="2">
    <location>
        <begin position="761"/>
        <end position="780"/>
    </location>
</feature>
<accession>A0A1Y2PIE8</accession>
<dbReference type="PANTHER" id="PTHR43547">
    <property type="entry name" value="TWO-COMPONENT HISTIDINE KINASE"/>
    <property type="match status" value="1"/>
</dbReference>
<dbReference type="InterPro" id="IPR013783">
    <property type="entry name" value="Ig-like_fold"/>
</dbReference>
<dbReference type="Gene3D" id="2.130.10.10">
    <property type="entry name" value="YVTN repeat-like/Quinoprotein amine dehydrogenase"/>
    <property type="match status" value="2"/>
</dbReference>
<dbReference type="SUPFAM" id="SSF50998">
    <property type="entry name" value="Quinoprotein alcohol dehydrogenase-like"/>
    <property type="match status" value="1"/>
</dbReference>
<dbReference type="Pfam" id="PF07495">
    <property type="entry name" value="Y_Y_Y"/>
    <property type="match status" value="1"/>
</dbReference>
<sequence>MTLNNKLSFRFILLFFFSLELFCQKKITPNWLTNENGLSQGFISALHQDDNGFLWIGTKSGLNRFNGRTFKHFETDITSLQNNQIRSIKGNNNFILIATEGDLHLYLPKHNTFKTFNLGFGIGDIYKQNNNTFWLVGTNGKFHKLTQLKKIDSKSIKINKYFKIETHQKINVNSYFKLTTFKNKILYFQQDSLFKTPTLFDIETERSIELPQINSQKFKLNAKVGYTVFNDKILIYTDDAIYIGDENSWKKLPINFKILNAISLPNNRLVVFSTLNEYLFFEYDAIKNGLDFNNATYIFKTKKTRFYNTLEDDSDNIWVGTAGYGLMKFNNRQLKIQHYFEGKSIYATPFISNNETVHIYNPITEENLIIEGTNSSENHLIKSFCNTYKEVEFIQSKNTIWGVTFNSEGLEIYKQNQNKFTLFKKVKIDFEFHKRFFEIDEKTNHLIILIGDKIKRIDLNNGNEETYTLSQNYGFLSFLVISKNEYWIGTQQGLVHFKISDNQVDEKFFSTKNSNLANNRVSSLHIDNSDFNTLWIGTKGGGLHKHEIGSTIFERIGISNKFPDHTIYGILEDDNHNLWLSTNKGILNYNKTTKQFKSFLKDDGFQGNEFNTFAYKKSKKGTLYFGGINGLNTFNPNDLIQNTHTPKAFITELKINNSHIKKELSSEFLKSISLNHNENNINLKFAATEFTAPFKNKFSYYLENAEKEWAHVSHENTANYLNLKPGSYSFKLKSSNNDGIWSNDITSLNIKISPPWYKTNFAYIFYFITFSSLLFYIIKLRENRINRLRKYENTKLEKRLLETEIAYKQKDLIDLATTISENTKWRDYLLNSLKKIKDSKGKTKEKNLNELVNEIKVKTSIEKNRLEYQSKIDILNNEFYNNLLDKYPNLSKNELRLCSLLKLELSSKEIAQIQNIELQSVYINRSRLRKKMKLNSDENLNNILKKI</sequence>
<dbReference type="InterPro" id="IPR011047">
    <property type="entry name" value="Quinoprotein_ADH-like_sf"/>
</dbReference>
<dbReference type="InParanoid" id="A0A1Y2PIE8"/>
<reference evidence="4 5" key="1">
    <citation type="submission" date="2015-03" db="EMBL/GenBank/DDBJ databases">
        <title>Genome sequence of Tenacibaculum sp. S2-2, isolated from intestinal microbiota of sea cucumber, Apostichopus japonicas.</title>
        <authorList>
            <person name="Shao Z."/>
            <person name="Wang L."/>
            <person name="Li X."/>
        </authorList>
    </citation>
    <scope>NUCLEOTIDE SEQUENCE [LARGE SCALE GENOMIC DNA]</scope>
    <source>
        <strain evidence="4 5">S2-2</strain>
    </source>
</reference>
<dbReference type="OrthoDB" id="358279at2"/>
<dbReference type="InterPro" id="IPR011123">
    <property type="entry name" value="Y_Y_Y"/>
</dbReference>
<evidence type="ECO:0000259" key="3">
    <source>
        <dbReference type="Pfam" id="PF07495"/>
    </source>
</evidence>
<dbReference type="InterPro" id="IPR011110">
    <property type="entry name" value="Reg_prop"/>
</dbReference>
<dbReference type="Gene3D" id="2.60.40.10">
    <property type="entry name" value="Immunoglobulins"/>
    <property type="match status" value="1"/>
</dbReference>
<name>A0A1Y2PIE8_9FLAO</name>
<keyword evidence="2" id="KW-1133">Transmembrane helix</keyword>
<feature type="domain" description="Two component regulator three Y" evidence="3">
    <location>
        <begin position="690"/>
        <end position="752"/>
    </location>
</feature>
<keyword evidence="5" id="KW-1185">Reference proteome</keyword>
<dbReference type="GO" id="GO:0006355">
    <property type="term" value="P:regulation of DNA-templated transcription"/>
    <property type="evidence" value="ECO:0007669"/>
    <property type="project" value="InterPro"/>
</dbReference>
<dbReference type="Proteomes" id="UP000194221">
    <property type="component" value="Unassembled WGS sequence"/>
</dbReference>
<keyword evidence="2" id="KW-0812">Transmembrane</keyword>
<dbReference type="PANTHER" id="PTHR43547:SF2">
    <property type="entry name" value="HYBRID SIGNAL TRANSDUCTION HISTIDINE KINASE C"/>
    <property type="match status" value="1"/>
</dbReference>
<dbReference type="InterPro" id="IPR015943">
    <property type="entry name" value="WD40/YVTN_repeat-like_dom_sf"/>
</dbReference>
<evidence type="ECO:0000313" key="5">
    <source>
        <dbReference type="Proteomes" id="UP000194221"/>
    </source>
</evidence>
<dbReference type="Pfam" id="PF07494">
    <property type="entry name" value="Reg_prop"/>
    <property type="match status" value="2"/>
</dbReference>
<dbReference type="GO" id="GO:0000155">
    <property type="term" value="F:phosphorelay sensor kinase activity"/>
    <property type="evidence" value="ECO:0007669"/>
    <property type="project" value="TreeGrafter"/>
</dbReference>